<evidence type="ECO:0000256" key="7">
    <source>
        <dbReference type="RuleBase" id="RU004504"/>
    </source>
</evidence>
<sequence>MSSNLALKDTARFDVRALREQFPILSRTVHGKPLVYLDNGASAQKPQIVLDALMRGYTEIYSNVHRGAHFLSGEATMAFEQARESCRAFVNAAKSDEIVFTKGGTEAINLVASGLGAEICEGDEIIVSEMEHHSNIVPWHFLRERKGAVLKWAPIKQDGSFDLEAFAALLTERTKIVAITHMSNVLGTLTPVAEIVKLAHGVGAKVLIDGCQGSVHEIVDVQALGVDFYVCTGHKLYGPTGIGFLYGKYDLLAQMQPYQGGGEMIADVFQDKITYAAPPHRFEAGTPPIVEAIGLGVALDFMMGLDREAVAAHEAALLAHATEEIDKIGKIRIFGRAPNKGALVTFDVEGAHPQDVSTILDRAGIAVRAGSHCAQPLMTKLGLTASARASFALYNTHEEVEIFAKGLRRVLELFA</sequence>
<dbReference type="InterPro" id="IPR020578">
    <property type="entry name" value="Aminotrans_V_PyrdxlP_BS"/>
</dbReference>
<evidence type="ECO:0000256" key="8">
    <source>
        <dbReference type="RuleBase" id="RU004506"/>
    </source>
</evidence>
<evidence type="ECO:0000259" key="9">
    <source>
        <dbReference type="Pfam" id="PF00266"/>
    </source>
</evidence>
<comment type="function">
    <text evidence="8">Catalyzes the removal of elemental sulfur and selenium atoms from L-cysteine, L-cystine, L-selenocysteine, and L-selenocystine to produce L-alanine.</text>
</comment>
<organism evidence="10 11">
    <name type="scientific">Rhodoblastus sphagnicola</name>
    <dbReference type="NCBI Taxonomy" id="333368"/>
    <lineage>
        <taxon>Bacteria</taxon>
        <taxon>Pseudomonadati</taxon>
        <taxon>Pseudomonadota</taxon>
        <taxon>Alphaproteobacteria</taxon>
        <taxon>Hyphomicrobiales</taxon>
        <taxon>Rhodoblastaceae</taxon>
        <taxon>Rhodoblastus</taxon>
    </lineage>
</organism>
<keyword evidence="4 8" id="KW-0808">Transferase</keyword>
<dbReference type="EC" id="2.8.1.7" evidence="3 8"/>
<reference evidence="10 11" key="1">
    <citation type="journal article" date="2018" name="Arch. Microbiol.">
        <title>New insights into the metabolic potential of the phototrophic purple bacterium Rhodopila globiformis DSM 161(T) from its draft genome sequence and evidence for a vanadium-dependent nitrogenase.</title>
        <authorList>
            <person name="Imhoff J.F."/>
            <person name="Rahn T."/>
            <person name="Kunzel S."/>
            <person name="Neulinger S.C."/>
        </authorList>
    </citation>
    <scope>NUCLEOTIDE SEQUENCE [LARGE SCALE GENOMIC DNA]</scope>
    <source>
        <strain evidence="10 11">DSM 16996</strain>
    </source>
</reference>
<dbReference type="InterPro" id="IPR015424">
    <property type="entry name" value="PyrdxlP-dep_Trfase"/>
</dbReference>
<evidence type="ECO:0000256" key="6">
    <source>
        <dbReference type="ARBA" id="ARBA00050776"/>
    </source>
</evidence>
<dbReference type="EMBL" id="NHSJ01000057">
    <property type="protein sequence ID" value="PPQ31418.1"/>
    <property type="molecule type" value="Genomic_DNA"/>
</dbReference>
<evidence type="ECO:0000256" key="2">
    <source>
        <dbReference type="ARBA" id="ARBA00010447"/>
    </source>
</evidence>
<comment type="cofactor">
    <cofactor evidence="1 7">
        <name>pyridoxal 5'-phosphate</name>
        <dbReference type="ChEBI" id="CHEBI:597326"/>
    </cofactor>
</comment>
<comment type="caution">
    <text evidence="10">The sequence shown here is derived from an EMBL/GenBank/DDBJ whole genome shotgun (WGS) entry which is preliminary data.</text>
</comment>
<dbReference type="GO" id="GO:0030170">
    <property type="term" value="F:pyridoxal phosphate binding"/>
    <property type="evidence" value="ECO:0007669"/>
    <property type="project" value="UniProtKB-UniRule"/>
</dbReference>
<evidence type="ECO:0000256" key="4">
    <source>
        <dbReference type="ARBA" id="ARBA00022679"/>
    </source>
</evidence>
<proteinExistence type="inferred from homology"/>
<dbReference type="InterPro" id="IPR000192">
    <property type="entry name" value="Aminotrans_V_dom"/>
</dbReference>
<evidence type="ECO:0000256" key="3">
    <source>
        <dbReference type="ARBA" id="ARBA00012239"/>
    </source>
</evidence>
<dbReference type="InterPro" id="IPR015421">
    <property type="entry name" value="PyrdxlP-dep_Trfase_major"/>
</dbReference>
<evidence type="ECO:0000313" key="10">
    <source>
        <dbReference type="EMBL" id="PPQ31418.1"/>
    </source>
</evidence>
<accession>A0A2S6N9X5</accession>
<dbReference type="RefSeq" id="WP_104507523.1">
    <property type="nucleotide sequence ID" value="NZ_JACIGC010000009.1"/>
</dbReference>
<dbReference type="InterPro" id="IPR010970">
    <property type="entry name" value="Cys_dSase_SufS"/>
</dbReference>
<evidence type="ECO:0000256" key="5">
    <source>
        <dbReference type="ARBA" id="ARBA00022898"/>
    </source>
</evidence>
<evidence type="ECO:0000256" key="1">
    <source>
        <dbReference type="ARBA" id="ARBA00001933"/>
    </source>
</evidence>
<evidence type="ECO:0000313" key="11">
    <source>
        <dbReference type="Proteomes" id="UP000239089"/>
    </source>
</evidence>
<dbReference type="GO" id="GO:0006534">
    <property type="term" value="P:cysteine metabolic process"/>
    <property type="evidence" value="ECO:0007669"/>
    <property type="project" value="UniProtKB-UniRule"/>
</dbReference>
<dbReference type="CDD" id="cd06453">
    <property type="entry name" value="SufS_like"/>
    <property type="match status" value="1"/>
</dbReference>
<dbReference type="SUPFAM" id="SSF53383">
    <property type="entry name" value="PLP-dependent transferases"/>
    <property type="match status" value="1"/>
</dbReference>
<dbReference type="GO" id="GO:0031071">
    <property type="term" value="F:cysteine desulfurase activity"/>
    <property type="evidence" value="ECO:0007669"/>
    <property type="project" value="UniProtKB-UniRule"/>
</dbReference>
<protein>
    <recommendedName>
        <fullName evidence="3 8">Cysteine desulfurase</fullName>
        <ecNumber evidence="3 8">2.8.1.7</ecNumber>
    </recommendedName>
</protein>
<gene>
    <name evidence="10" type="ORF">CCR94_08920</name>
</gene>
<dbReference type="Pfam" id="PF00266">
    <property type="entry name" value="Aminotran_5"/>
    <property type="match status" value="1"/>
</dbReference>
<dbReference type="PROSITE" id="PS00595">
    <property type="entry name" value="AA_TRANSFER_CLASS_5"/>
    <property type="match status" value="1"/>
</dbReference>
<dbReference type="NCBIfam" id="TIGR01979">
    <property type="entry name" value="sufS"/>
    <property type="match status" value="1"/>
</dbReference>
<dbReference type="OrthoDB" id="9804366at2"/>
<name>A0A2S6N9X5_9HYPH</name>
<dbReference type="Proteomes" id="UP000239089">
    <property type="component" value="Unassembled WGS sequence"/>
</dbReference>
<dbReference type="Gene3D" id="3.90.1150.10">
    <property type="entry name" value="Aspartate Aminotransferase, domain 1"/>
    <property type="match status" value="1"/>
</dbReference>
<feature type="domain" description="Aminotransferase class V" evidence="9">
    <location>
        <begin position="35"/>
        <end position="403"/>
    </location>
</feature>
<comment type="similarity">
    <text evidence="2 8">Belongs to the class-V pyridoxal-phosphate-dependent aminotransferase family. Csd subfamily.</text>
</comment>
<dbReference type="PANTHER" id="PTHR43586">
    <property type="entry name" value="CYSTEINE DESULFURASE"/>
    <property type="match status" value="1"/>
</dbReference>
<dbReference type="InterPro" id="IPR015422">
    <property type="entry name" value="PyrdxlP-dep_Trfase_small"/>
</dbReference>
<keyword evidence="5 8" id="KW-0663">Pyridoxal phosphate</keyword>
<dbReference type="AlphaFoldDB" id="A0A2S6N9X5"/>
<comment type="catalytic activity">
    <reaction evidence="6 8">
        <text>(sulfur carrier)-H + L-cysteine = (sulfur carrier)-SH + L-alanine</text>
        <dbReference type="Rhea" id="RHEA:43892"/>
        <dbReference type="Rhea" id="RHEA-COMP:14737"/>
        <dbReference type="Rhea" id="RHEA-COMP:14739"/>
        <dbReference type="ChEBI" id="CHEBI:29917"/>
        <dbReference type="ChEBI" id="CHEBI:35235"/>
        <dbReference type="ChEBI" id="CHEBI:57972"/>
        <dbReference type="ChEBI" id="CHEBI:64428"/>
        <dbReference type="EC" id="2.8.1.7"/>
    </reaction>
</comment>
<dbReference type="PANTHER" id="PTHR43586:SF8">
    <property type="entry name" value="CYSTEINE DESULFURASE 1, CHLOROPLASTIC"/>
    <property type="match status" value="1"/>
</dbReference>
<keyword evidence="11" id="KW-1185">Reference proteome</keyword>
<dbReference type="Gene3D" id="3.40.640.10">
    <property type="entry name" value="Type I PLP-dependent aspartate aminotransferase-like (Major domain)"/>
    <property type="match status" value="1"/>
</dbReference>